<dbReference type="Pfam" id="PF00106">
    <property type="entry name" value="adh_short"/>
    <property type="match status" value="1"/>
</dbReference>
<keyword evidence="4" id="KW-1185">Reference proteome</keyword>
<comment type="similarity">
    <text evidence="2">Belongs to the short-chain dehydrogenases/reductases (SDR) family.</text>
</comment>
<dbReference type="EMBL" id="WEGI01000015">
    <property type="protein sequence ID" value="MQY30706.1"/>
    <property type="molecule type" value="Genomic_DNA"/>
</dbReference>
<dbReference type="InterPro" id="IPR002347">
    <property type="entry name" value="SDR_fam"/>
</dbReference>
<dbReference type="Proteomes" id="UP000431401">
    <property type="component" value="Unassembled WGS sequence"/>
</dbReference>
<dbReference type="Gene3D" id="3.40.50.720">
    <property type="entry name" value="NAD(P)-binding Rossmann-like Domain"/>
    <property type="match status" value="1"/>
</dbReference>
<dbReference type="GO" id="GO:0016491">
    <property type="term" value="F:oxidoreductase activity"/>
    <property type="evidence" value="ECO:0007669"/>
    <property type="project" value="UniProtKB-KW"/>
</dbReference>
<name>A0A7K0DY33_9NOCA</name>
<dbReference type="NCBIfam" id="NF004846">
    <property type="entry name" value="PRK06197.1"/>
    <property type="match status" value="1"/>
</dbReference>
<proteinExistence type="inferred from homology"/>
<dbReference type="PRINTS" id="PR00080">
    <property type="entry name" value="SDRFAMILY"/>
</dbReference>
<evidence type="ECO:0000256" key="1">
    <source>
        <dbReference type="ARBA" id="ARBA00023002"/>
    </source>
</evidence>
<dbReference type="SUPFAM" id="SSF51735">
    <property type="entry name" value="NAD(P)-binding Rossmann-fold domains"/>
    <property type="match status" value="1"/>
</dbReference>
<sequence length="311" mass="32677">MRSTFATSEWTIADIPDLTGRVAVITGGAAGLGLAISIALAGAGAEIVVVCRNTARAEQIRAAVRSASVTALPVDLADQSSVRACAAAVSARHPRIDLLINNAGTAARRRVLTGEGFESTLATNHLGHFALTGLLWPRLVAAPAARVVTVTSTILKRGVLVPGDLHFTHRRYHRSAAYAQSKLANLMFALTLARHLTGTPVRSVAAHPGLAATDFGRNWDPVTRAAMSAPAPLLTRFAQSPDGGALPILRAATDPAAANADFYGPAGRNGLRGSPIRIPAHARATDRHCQDRLWSESERLTGIAYPPASHR</sequence>
<evidence type="ECO:0000313" key="3">
    <source>
        <dbReference type="EMBL" id="MQY30706.1"/>
    </source>
</evidence>
<accession>A0A7K0DY33</accession>
<reference evidence="3 4" key="1">
    <citation type="submission" date="2019-10" db="EMBL/GenBank/DDBJ databases">
        <title>Nocardia macrotermitis sp. nov. and Nocardia aurantia sp. nov., isolated from the gut of fungus growing-termite Macrotermes natalensis.</title>
        <authorList>
            <person name="Benndorf R."/>
            <person name="Schwitalla J."/>
            <person name="Martin K."/>
            <person name="De Beer W."/>
            <person name="Kaster A.-K."/>
            <person name="Vollmers J."/>
            <person name="Poulsen M."/>
            <person name="Beemelmanns C."/>
        </authorList>
    </citation>
    <scope>NUCLEOTIDE SEQUENCE [LARGE SCALE GENOMIC DNA]</scope>
    <source>
        <strain evidence="3 4">RB56</strain>
    </source>
</reference>
<comment type="caution">
    <text evidence="3">The sequence shown here is derived from an EMBL/GenBank/DDBJ whole genome shotgun (WGS) entry which is preliminary data.</text>
</comment>
<dbReference type="AlphaFoldDB" id="A0A7K0DY33"/>
<organism evidence="3 4">
    <name type="scientific">Nocardia aurantia</name>
    <dbReference type="NCBI Taxonomy" id="2585199"/>
    <lineage>
        <taxon>Bacteria</taxon>
        <taxon>Bacillati</taxon>
        <taxon>Actinomycetota</taxon>
        <taxon>Actinomycetes</taxon>
        <taxon>Mycobacteriales</taxon>
        <taxon>Nocardiaceae</taxon>
        <taxon>Nocardia</taxon>
    </lineage>
</organism>
<protein>
    <recommendedName>
        <fullName evidence="5">Short-chain dehydrogenase</fullName>
    </recommendedName>
</protein>
<dbReference type="PANTHER" id="PTHR43157">
    <property type="entry name" value="PHOSPHATIDYLINOSITOL-GLYCAN BIOSYNTHESIS CLASS F PROTEIN-RELATED"/>
    <property type="match status" value="1"/>
</dbReference>
<evidence type="ECO:0000313" key="4">
    <source>
        <dbReference type="Proteomes" id="UP000431401"/>
    </source>
</evidence>
<evidence type="ECO:0000256" key="2">
    <source>
        <dbReference type="RuleBase" id="RU000363"/>
    </source>
</evidence>
<evidence type="ECO:0008006" key="5">
    <source>
        <dbReference type="Google" id="ProtNLM"/>
    </source>
</evidence>
<dbReference type="PRINTS" id="PR00081">
    <property type="entry name" value="GDHRDH"/>
</dbReference>
<dbReference type="InterPro" id="IPR036291">
    <property type="entry name" value="NAD(P)-bd_dom_sf"/>
</dbReference>
<dbReference type="PANTHER" id="PTHR43157:SF31">
    <property type="entry name" value="PHOSPHATIDYLINOSITOL-GLYCAN BIOSYNTHESIS CLASS F PROTEIN"/>
    <property type="match status" value="1"/>
</dbReference>
<keyword evidence="1" id="KW-0560">Oxidoreductase</keyword>
<gene>
    <name evidence="3" type="ORF">NRB56_63090</name>
</gene>
<dbReference type="RefSeq" id="WP_319943811.1">
    <property type="nucleotide sequence ID" value="NZ_WEGI01000015.1"/>
</dbReference>